<feature type="transmembrane region" description="Helical" evidence="6">
    <location>
        <begin position="422"/>
        <end position="443"/>
    </location>
</feature>
<feature type="transmembrane region" description="Helical" evidence="6">
    <location>
        <begin position="167"/>
        <end position="187"/>
    </location>
</feature>
<reference evidence="9" key="1">
    <citation type="submission" date="2017-01" db="EMBL/GenBank/DDBJ databases">
        <authorList>
            <person name="Wang Y."/>
            <person name="White M."/>
            <person name="Kvist S."/>
            <person name="Moncalvo J.-M."/>
        </authorList>
    </citation>
    <scope>NUCLEOTIDE SEQUENCE [LARGE SCALE GENOMIC DNA]</scope>
    <source>
        <strain evidence="9">COL-18-3</strain>
    </source>
</reference>
<evidence type="ECO:0000256" key="6">
    <source>
        <dbReference type="SAM" id="Phobius"/>
    </source>
</evidence>
<feature type="transmembrane region" description="Helical" evidence="6">
    <location>
        <begin position="389"/>
        <end position="410"/>
    </location>
</feature>
<accession>A0A1R1PU12</accession>
<dbReference type="InterPro" id="IPR020846">
    <property type="entry name" value="MFS_dom"/>
</dbReference>
<dbReference type="InterPro" id="IPR036259">
    <property type="entry name" value="MFS_trans_sf"/>
</dbReference>
<evidence type="ECO:0000256" key="4">
    <source>
        <dbReference type="ARBA" id="ARBA00022989"/>
    </source>
</evidence>
<feature type="transmembrane region" description="Helical" evidence="6">
    <location>
        <begin position="357"/>
        <end position="377"/>
    </location>
</feature>
<proteinExistence type="predicted"/>
<keyword evidence="3 6" id="KW-0812">Transmembrane</keyword>
<keyword evidence="9" id="KW-1185">Reference proteome</keyword>
<feature type="transmembrane region" description="Helical" evidence="6">
    <location>
        <begin position="304"/>
        <end position="323"/>
    </location>
</feature>
<feature type="domain" description="Major facilitator superfamily (MFS) profile" evidence="7">
    <location>
        <begin position="40"/>
        <end position="444"/>
    </location>
</feature>
<sequence>MKGEEVTLGDEKIAVNTQIALTAEELIHSKKALRKLDTRLLPIIVILYVGSLMDRGNIGAALVNGLIKELSLTDSLQALVTATFYIFYTTLELPANILLKKVKPRYWFSFIAVAWSVACMLQAVAKTASLFIVFRSILGAVEAGFSPGMVAYLPYWYTREEIGFRMGVFFASLPISAMVGSPLAGALASVKSSLKPYQMIFLVEGGITLIFGVASYFILENYPETCTILTTEEKTVLLKKLRADQGLATRSKLSFWGAVKAIFDWKTAIYCIGNLAIINGLNFVGIFGPTLLKGLGYSSVTATYMTGIPGAAGLISLIASLYIPKRVPLFVNIIAMLGFETAALFLMYFGSGKTLKIIAFVCVGIGLYPSFPIFLSWMSVNQGGIGKRLVVSAVVFSIGNLSGAIIPVMLTTKYLPRFTLGYMFIAGFNLLTIVLTFILAMYFKKVNSNRDKHAEDVSHLTEVEQEQLYDDHPQFRYIL</sequence>
<feature type="transmembrane region" description="Helical" evidence="6">
    <location>
        <begin position="330"/>
        <end position="351"/>
    </location>
</feature>
<evidence type="ECO:0000313" key="8">
    <source>
        <dbReference type="EMBL" id="OMH84441.1"/>
    </source>
</evidence>
<dbReference type="AlphaFoldDB" id="A0A1R1PU12"/>
<dbReference type="Pfam" id="PF07690">
    <property type="entry name" value="MFS_1"/>
    <property type="match status" value="1"/>
</dbReference>
<dbReference type="OrthoDB" id="2250022at2759"/>
<dbReference type="InterPro" id="IPR011701">
    <property type="entry name" value="MFS"/>
</dbReference>
<dbReference type="PROSITE" id="PS50850">
    <property type="entry name" value="MFS"/>
    <property type="match status" value="1"/>
</dbReference>
<dbReference type="GO" id="GO:0022857">
    <property type="term" value="F:transmembrane transporter activity"/>
    <property type="evidence" value="ECO:0007669"/>
    <property type="project" value="InterPro"/>
</dbReference>
<dbReference type="PANTHER" id="PTHR43791:SF36">
    <property type="entry name" value="TRANSPORTER, PUTATIVE (AFU_ORTHOLOGUE AFUA_6G08340)-RELATED"/>
    <property type="match status" value="1"/>
</dbReference>
<name>A0A1R1PU12_ZANCU</name>
<feature type="transmembrane region" description="Helical" evidence="6">
    <location>
        <begin position="199"/>
        <end position="219"/>
    </location>
</feature>
<evidence type="ECO:0000259" key="7">
    <source>
        <dbReference type="PROSITE" id="PS50850"/>
    </source>
</evidence>
<dbReference type="PANTHER" id="PTHR43791">
    <property type="entry name" value="PERMEASE-RELATED"/>
    <property type="match status" value="1"/>
</dbReference>
<evidence type="ECO:0000256" key="2">
    <source>
        <dbReference type="ARBA" id="ARBA00022448"/>
    </source>
</evidence>
<keyword evidence="5 6" id="KW-0472">Membrane</keyword>
<organism evidence="8 9">
    <name type="scientific">Zancudomyces culisetae</name>
    <name type="common">Gut fungus</name>
    <name type="synonym">Smittium culisetae</name>
    <dbReference type="NCBI Taxonomy" id="1213189"/>
    <lineage>
        <taxon>Eukaryota</taxon>
        <taxon>Fungi</taxon>
        <taxon>Fungi incertae sedis</taxon>
        <taxon>Zoopagomycota</taxon>
        <taxon>Kickxellomycotina</taxon>
        <taxon>Harpellomycetes</taxon>
        <taxon>Harpellales</taxon>
        <taxon>Legeriomycetaceae</taxon>
        <taxon>Zancudomyces</taxon>
    </lineage>
</organism>
<feature type="transmembrane region" description="Helical" evidence="6">
    <location>
        <begin position="78"/>
        <end position="99"/>
    </location>
</feature>
<evidence type="ECO:0000256" key="5">
    <source>
        <dbReference type="ARBA" id="ARBA00023136"/>
    </source>
</evidence>
<dbReference type="Gene3D" id="1.20.1250.20">
    <property type="entry name" value="MFS general substrate transporter like domains"/>
    <property type="match status" value="1"/>
</dbReference>
<dbReference type="EMBL" id="LSSK01000196">
    <property type="protein sequence ID" value="OMH84441.1"/>
    <property type="molecule type" value="Genomic_DNA"/>
</dbReference>
<protein>
    <submittedName>
        <fullName evidence="8">Putative tartrate transporter</fullName>
    </submittedName>
</protein>
<keyword evidence="2" id="KW-0813">Transport</keyword>
<feature type="transmembrane region" description="Helical" evidence="6">
    <location>
        <begin position="131"/>
        <end position="155"/>
    </location>
</feature>
<feature type="transmembrane region" description="Helical" evidence="6">
    <location>
        <begin position="40"/>
        <end position="58"/>
    </location>
</feature>
<keyword evidence="4 6" id="KW-1133">Transmembrane helix</keyword>
<evidence type="ECO:0000313" key="9">
    <source>
        <dbReference type="Proteomes" id="UP000188320"/>
    </source>
</evidence>
<comment type="subcellular location">
    <subcellularLocation>
        <location evidence="1">Membrane</location>
        <topology evidence="1">Multi-pass membrane protein</topology>
    </subcellularLocation>
</comment>
<feature type="transmembrane region" description="Helical" evidence="6">
    <location>
        <begin position="106"/>
        <end position="125"/>
    </location>
</feature>
<feature type="transmembrane region" description="Helical" evidence="6">
    <location>
        <begin position="268"/>
        <end position="292"/>
    </location>
</feature>
<evidence type="ECO:0000256" key="3">
    <source>
        <dbReference type="ARBA" id="ARBA00022692"/>
    </source>
</evidence>
<evidence type="ECO:0000256" key="1">
    <source>
        <dbReference type="ARBA" id="ARBA00004141"/>
    </source>
</evidence>
<dbReference type="Proteomes" id="UP000188320">
    <property type="component" value="Unassembled WGS sequence"/>
</dbReference>
<gene>
    <name evidence="8" type="ORF">AX774_g2041</name>
</gene>
<dbReference type="SUPFAM" id="SSF103473">
    <property type="entry name" value="MFS general substrate transporter"/>
    <property type="match status" value="1"/>
</dbReference>
<dbReference type="GO" id="GO:0016020">
    <property type="term" value="C:membrane"/>
    <property type="evidence" value="ECO:0007669"/>
    <property type="project" value="UniProtKB-SubCell"/>
</dbReference>
<comment type="caution">
    <text evidence="8">The sequence shown here is derived from an EMBL/GenBank/DDBJ whole genome shotgun (WGS) entry which is preliminary data.</text>
</comment>